<protein>
    <submittedName>
        <fullName evidence="2">Uncharacterized protein</fullName>
    </submittedName>
</protein>
<sequence>MNRPVLLHRQQQAGSFTLPSTAPTPVPAEPMPVKAHWQPSVRVGRFKPVPNS</sequence>
<gene>
    <name evidence="2" type="ORF">RA086_12915</name>
</gene>
<accession>A0ABU1ADQ0</accession>
<organism evidence="2 3">
    <name type="scientific">Lactiplantibacillus brownii</name>
    <dbReference type="NCBI Taxonomy" id="3069269"/>
    <lineage>
        <taxon>Bacteria</taxon>
        <taxon>Bacillati</taxon>
        <taxon>Bacillota</taxon>
        <taxon>Bacilli</taxon>
        <taxon>Lactobacillales</taxon>
        <taxon>Lactobacillaceae</taxon>
        <taxon>Lactiplantibacillus</taxon>
    </lineage>
</organism>
<reference evidence="2 3" key="1">
    <citation type="journal article" date="2023" name="Int. J. Syst. Evol. Microbiol.">
        <title>Lactiplantibacillus brownii sp. nov., a novel psychrotolerant species isolated from sauerkraut.</title>
        <authorList>
            <person name="Heng Y.C."/>
            <person name="Silvaraju S."/>
            <person name="Lee J.K.Y."/>
            <person name="Kittelmann S."/>
        </authorList>
    </citation>
    <scope>NUCLEOTIDE SEQUENCE [LARGE SCALE GENOMIC DNA]</scope>
    <source>
        <strain evidence="2 3">WILCCON 0030</strain>
    </source>
</reference>
<dbReference type="EMBL" id="JAVCWF010000001">
    <property type="protein sequence ID" value="MDQ7938508.1"/>
    <property type="molecule type" value="Genomic_DNA"/>
</dbReference>
<keyword evidence="3" id="KW-1185">Reference proteome</keyword>
<evidence type="ECO:0000313" key="3">
    <source>
        <dbReference type="Proteomes" id="UP001227831"/>
    </source>
</evidence>
<feature type="region of interest" description="Disordered" evidence="1">
    <location>
        <begin position="1"/>
        <end position="32"/>
    </location>
</feature>
<evidence type="ECO:0000256" key="1">
    <source>
        <dbReference type="SAM" id="MobiDB-lite"/>
    </source>
</evidence>
<feature type="compositionally biased region" description="Polar residues" evidence="1">
    <location>
        <begin position="9"/>
        <end position="21"/>
    </location>
</feature>
<evidence type="ECO:0000313" key="2">
    <source>
        <dbReference type="EMBL" id="MDQ7938508.1"/>
    </source>
</evidence>
<name>A0ABU1ADQ0_9LACO</name>
<dbReference type="RefSeq" id="WP_308704184.1">
    <property type="nucleotide sequence ID" value="NZ_AP027463.1"/>
</dbReference>
<dbReference type="Proteomes" id="UP001227831">
    <property type="component" value="Unassembled WGS sequence"/>
</dbReference>
<proteinExistence type="predicted"/>
<comment type="caution">
    <text evidence="2">The sequence shown here is derived from an EMBL/GenBank/DDBJ whole genome shotgun (WGS) entry which is preliminary data.</text>
</comment>